<name>A0AAE1A8N6_9GAST</name>
<accession>A0AAE1A8N6</accession>
<keyword evidence="1" id="KW-1133">Transmembrane helix</keyword>
<organism evidence="2 3">
    <name type="scientific">Elysia crispata</name>
    <name type="common">lettuce slug</name>
    <dbReference type="NCBI Taxonomy" id="231223"/>
    <lineage>
        <taxon>Eukaryota</taxon>
        <taxon>Metazoa</taxon>
        <taxon>Spiralia</taxon>
        <taxon>Lophotrochozoa</taxon>
        <taxon>Mollusca</taxon>
        <taxon>Gastropoda</taxon>
        <taxon>Heterobranchia</taxon>
        <taxon>Euthyneura</taxon>
        <taxon>Panpulmonata</taxon>
        <taxon>Sacoglossa</taxon>
        <taxon>Placobranchoidea</taxon>
        <taxon>Plakobranchidae</taxon>
        <taxon>Elysia</taxon>
    </lineage>
</organism>
<evidence type="ECO:0000313" key="2">
    <source>
        <dbReference type="EMBL" id="KAK3783368.1"/>
    </source>
</evidence>
<keyword evidence="1" id="KW-0812">Transmembrane</keyword>
<protein>
    <submittedName>
        <fullName evidence="2">Uncharacterized protein</fullName>
    </submittedName>
</protein>
<dbReference type="Proteomes" id="UP001283361">
    <property type="component" value="Unassembled WGS sequence"/>
</dbReference>
<reference evidence="2" key="1">
    <citation type="journal article" date="2023" name="G3 (Bethesda)">
        <title>A reference genome for the long-term kleptoplast-retaining sea slug Elysia crispata morphotype clarki.</title>
        <authorList>
            <person name="Eastman K.E."/>
            <person name="Pendleton A.L."/>
            <person name="Shaikh M.A."/>
            <person name="Suttiyut T."/>
            <person name="Ogas R."/>
            <person name="Tomko P."/>
            <person name="Gavelis G."/>
            <person name="Widhalm J.R."/>
            <person name="Wisecaver J.H."/>
        </authorList>
    </citation>
    <scope>NUCLEOTIDE SEQUENCE</scope>
    <source>
        <strain evidence="2">ECLA1</strain>
    </source>
</reference>
<gene>
    <name evidence="2" type="ORF">RRG08_050292</name>
</gene>
<evidence type="ECO:0000256" key="1">
    <source>
        <dbReference type="SAM" id="Phobius"/>
    </source>
</evidence>
<keyword evidence="3" id="KW-1185">Reference proteome</keyword>
<proteinExistence type="predicted"/>
<evidence type="ECO:0000313" key="3">
    <source>
        <dbReference type="Proteomes" id="UP001283361"/>
    </source>
</evidence>
<dbReference type="AlphaFoldDB" id="A0AAE1A8N6"/>
<sequence length="126" mass="14144">MAPRRDRWNKRTGNKLLRFVRARQIEARNEAKDERGERGREKGRLLVNIRTNKRENKKSRALIISSKKLNVVIMSFCVAMSCTGSVVMSGALIADTVGDGTTEARIKSLLQYVSLPSLTHSMGLAR</sequence>
<feature type="transmembrane region" description="Helical" evidence="1">
    <location>
        <begin position="69"/>
        <end position="93"/>
    </location>
</feature>
<comment type="caution">
    <text evidence="2">The sequence shown here is derived from an EMBL/GenBank/DDBJ whole genome shotgun (WGS) entry which is preliminary data.</text>
</comment>
<dbReference type="EMBL" id="JAWDGP010002418">
    <property type="protein sequence ID" value="KAK3783368.1"/>
    <property type="molecule type" value="Genomic_DNA"/>
</dbReference>
<keyword evidence="1" id="KW-0472">Membrane</keyword>